<dbReference type="STRING" id="1660073.CSUIS_1573"/>
<proteinExistence type="inferred from homology"/>
<evidence type="ECO:0000256" key="4">
    <source>
        <dbReference type="ARBA" id="ARBA00022989"/>
    </source>
</evidence>
<dbReference type="GO" id="GO:0017038">
    <property type="term" value="P:protein import"/>
    <property type="evidence" value="ECO:0007669"/>
    <property type="project" value="TreeGrafter"/>
</dbReference>
<reference evidence="9" key="2">
    <citation type="journal article" date="2017" name="Genome Biol. Evol.">
        <title>Comparative genomic analysis identifies a Campylobacter clade deficient in selenium metabolism.</title>
        <authorList>
            <person name="Miller W.G."/>
            <person name="Yee E."/>
            <person name="Lopes B.S."/>
            <person name="Chapman M.H."/>
            <person name="Huynh S."/>
            <person name="Bono J.L."/>
            <person name="Parker C.T."/>
            <person name="Strachan N.J.C."/>
            <person name="Forbes K.J."/>
        </authorList>
    </citation>
    <scope>NUCLEOTIDE SEQUENCE [LARGE SCALE GENOMIC DNA]</scope>
    <source>
        <strain evidence="9">RM6137</strain>
    </source>
</reference>
<dbReference type="EMBL" id="CP018789">
    <property type="protein sequence ID" value="ARR01351.1"/>
    <property type="molecule type" value="Genomic_DNA"/>
</dbReference>
<evidence type="ECO:0000256" key="2">
    <source>
        <dbReference type="ARBA" id="ARBA00022475"/>
    </source>
</evidence>
<dbReference type="RefSeq" id="WP_086242379.1">
    <property type="nucleotide sequence ID" value="NZ_CP018789.1"/>
</dbReference>
<sequence>MLAYFYTGGPFMWPIFFLFVLSFGVILEKLCYFLIYELDATAKFKMKLATLINSNKDEEVKILCQKYKNTIAKTTIFVLESVNFKLDTKSQIDYIIEEAINDKIVNLEKHNWILRMCASVAPQLGLLGTITGMIRSFAGLSGGANAPEVAIGISEALYTTAAGLIVAIPCLIIHLMINKKIDYILNDLNRTIGLFSRRIA</sequence>
<dbReference type="Proteomes" id="UP001331664">
    <property type="component" value="Unassembled WGS sequence"/>
</dbReference>
<evidence type="ECO:0000256" key="3">
    <source>
        <dbReference type="ARBA" id="ARBA00022692"/>
    </source>
</evidence>
<dbReference type="InterPro" id="IPR002898">
    <property type="entry name" value="MotA_ExbB_proton_chnl"/>
</dbReference>
<keyword evidence="2" id="KW-1003">Cell membrane</keyword>
<evidence type="ECO:0000256" key="6">
    <source>
        <dbReference type="RuleBase" id="RU004057"/>
    </source>
</evidence>
<dbReference type="Proteomes" id="UP000194260">
    <property type="component" value="Chromosome"/>
</dbReference>
<evidence type="ECO:0000256" key="5">
    <source>
        <dbReference type="ARBA" id="ARBA00023136"/>
    </source>
</evidence>
<gene>
    <name evidence="9" type="primary">exbB2</name>
    <name evidence="9" type="ORF">CSUIS_1573</name>
    <name evidence="10" type="ORF">V2I23_02740</name>
</gene>
<keyword evidence="3 7" id="KW-0812">Transmembrane</keyword>
<dbReference type="KEGG" id="camy:CSUIS_1573"/>
<feature type="transmembrane region" description="Helical" evidence="7">
    <location>
        <begin position="112"/>
        <end position="137"/>
    </location>
</feature>
<organism evidence="9 11">
    <name type="scientific">Campylobacter porcelli</name>
    <dbReference type="NCBI Taxonomy" id="1660073"/>
    <lineage>
        <taxon>Bacteria</taxon>
        <taxon>Pseudomonadati</taxon>
        <taxon>Campylobacterota</taxon>
        <taxon>Epsilonproteobacteria</taxon>
        <taxon>Campylobacterales</taxon>
        <taxon>Campylobacteraceae</taxon>
        <taxon>Campylobacter</taxon>
    </lineage>
</organism>
<dbReference type="EMBL" id="JAZBRD010000003">
    <property type="protein sequence ID" value="MEE3744209.1"/>
    <property type="molecule type" value="Genomic_DNA"/>
</dbReference>
<evidence type="ECO:0000256" key="7">
    <source>
        <dbReference type="SAM" id="Phobius"/>
    </source>
</evidence>
<evidence type="ECO:0000256" key="1">
    <source>
        <dbReference type="ARBA" id="ARBA00004429"/>
    </source>
</evidence>
<accession>A0A1X9SYR1</accession>
<feature type="domain" description="MotA/TolQ/ExbB proton channel" evidence="8">
    <location>
        <begin position="87"/>
        <end position="188"/>
    </location>
</feature>
<keyword evidence="12" id="KW-1185">Reference proteome</keyword>
<evidence type="ECO:0000313" key="12">
    <source>
        <dbReference type="Proteomes" id="UP001331664"/>
    </source>
</evidence>
<dbReference type="PANTHER" id="PTHR30625">
    <property type="entry name" value="PROTEIN TOLQ"/>
    <property type="match status" value="1"/>
</dbReference>
<keyword evidence="6" id="KW-0653">Protein transport</keyword>
<evidence type="ECO:0000313" key="10">
    <source>
        <dbReference type="EMBL" id="MEE3744209.1"/>
    </source>
</evidence>
<feature type="transmembrane region" description="Helical" evidence="7">
    <location>
        <begin position="157"/>
        <end position="177"/>
    </location>
</feature>
<protein>
    <submittedName>
        <fullName evidence="10">MotA/TolQ/ExbB proton channel family protein</fullName>
    </submittedName>
    <submittedName>
        <fullName evidence="9">TonB system transport protein ExbB</fullName>
    </submittedName>
</protein>
<comment type="similarity">
    <text evidence="6">Belongs to the exbB/tolQ family.</text>
</comment>
<reference evidence="10 12" key="3">
    <citation type="submission" date="2024-01" db="EMBL/GenBank/DDBJ databases">
        <title>Campylobacter porcellus sp. nov.</title>
        <authorList>
            <person name="Papic B."/>
            <person name="Gruntar I."/>
        </authorList>
    </citation>
    <scope>NUCLEOTIDE SEQUENCE [LARGE SCALE GENOMIC DNA]</scope>
    <source>
        <strain evidence="10 12">CX2-4855-23</strain>
    </source>
</reference>
<evidence type="ECO:0000313" key="9">
    <source>
        <dbReference type="EMBL" id="ARR01351.1"/>
    </source>
</evidence>
<dbReference type="AlphaFoldDB" id="A0A1X9SYR1"/>
<comment type="subcellular location">
    <subcellularLocation>
        <location evidence="1">Cell inner membrane</location>
        <topology evidence="1">Multi-pass membrane protein</topology>
    </subcellularLocation>
    <subcellularLocation>
        <location evidence="6">Membrane</location>
        <topology evidence="6">Multi-pass membrane protein</topology>
    </subcellularLocation>
</comment>
<reference evidence="11" key="1">
    <citation type="journal article" date="2017" name="Genome Biol. Evol.">
        <title>Comparative Genomic Analysis Identifies a Campylobacter Clade Deficient in Selenium Metabolism.</title>
        <authorList>
            <person name="Miller W.G."/>
            <person name="Yee E."/>
            <person name="Lopes B.S."/>
            <person name="Chapman M.H."/>
            <person name="Huynh S."/>
            <person name="Bono J.L."/>
            <person name="Parker C.T."/>
            <person name="Strachan N.J.C."/>
            <person name="Forbes K.J."/>
        </authorList>
    </citation>
    <scope>NUCLEOTIDE SEQUENCE [LARGE SCALE GENOMIC DNA]</scope>
    <source>
        <strain evidence="11">RM6137</strain>
    </source>
</reference>
<dbReference type="InterPro" id="IPR050790">
    <property type="entry name" value="ExbB/TolQ_transport"/>
</dbReference>
<dbReference type="PANTHER" id="PTHR30625:SF11">
    <property type="entry name" value="MOTA_TOLQ_EXBB PROTON CHANNEL DOMAIN-CONTAINING PROTEIN"/>
    <property type="match status" value="1"/>
</dbReference>
<dbReference type="Pfam" id="PF01618">
    <property type="entry name" value="MotA_ExbB"/>
    <property type="match status" value="1"/>
</dbReference>
<evidence type="ECO:0000259" key="8">
    <source>
        <dbReference type="Pfam" id="PF01618"/>
    </source>
</evidence>
<keyword evidence="5 7" id="KW-0472">Membrane</keyword>
<dbReference type="GO" id="GO:0005886">
    <property type="term" value="C:plasma membrane"/>
    <property type="evidence" value="ECO:0007669"/>
    <property type="project" value="UniProtKB-SubCell"/>
</dbReference>
<feature type="transmembrane region" description="Helical" evidence="7">
    <location>
        <begin position="12"/>
        <end position="36"/>
    </location>
</feature>
<keyword evidence="4 7" id="KW-1133">Transmembrane helix</keyword>
<evidence type="ECO:0000313" key="11">
    <source>
        <dbReference type="Proteomes" id="UP000194260"/>
    </source>
</evidence>
<keyword evidence="6" id="KW-0813">Transport</keyword>
<name>A0A1X9SYR1_9BACT</name>